<sequence length="521" mass="59596">MDALKEKANLLRKSLVTTEKMVAAFNTFDRRRSTLDAAIRPIQVPAIARGHENVSKSLKKTKIIISQFDRLRETEVVIFKGPSENLDGFIEAMDQLLRILQFFNSRKSYKTSESTLLHVNSLLDDAAKMAETEFNKMLIALSKPVDPMSSFKCLPSKANAHAVLTTDIDNSSNSSRRDELETNISQEAPAYILLTLISSRYIPQLHNLAVRLVLAGHHIDARANALQQSLYGLGVQKIGTDELQKMQWESIQAKFPTWIDLMRIINYCKFANFIFVKLLFAGRKLCDEVLQRIEKPFLDRCFVEATSSSLATLLSFGEAVVKIKKTPDKLYMLLDVYETMCELQPEAMFVSNEHNKIMQWFFVRTRLVTVSAEILLGFRELIVKDPTTNLFPDGGVHPLSRYTMNYLKFLLDHQAALTQILLEYKTGDQEEGLQFGPIILRILQALQSSVEAKSKHYKDQGQSHLFLVNNIHYMVTSVHKTEAAKELLGDDWTQRQRRVVQLNANQYRRLSWAKFLIKTML</sequence>
<keyword evidence="7" id="KW-1185">Reference proteome</keyword>
<gene>
    <name evidence="6" type="ORF">FCM35_KLT19070</name>
</gene>
<comment type="caution">
    <text evidence="6">The sequence shown here is derived from an EMBL/GenBank/DDBJ whole genome shotgun (WGS) entry which is preliminary data.</text>
</comment>
<feature type="domain" description="Exocyst complex subunit Exo70 C-terminal" evidence="5">
    <location>
        <begin position="274"/>
        <end position="516"/>
    </location>
</feature>
<evidence type="ECO:0000256" key="2">
    <source>
        <dbReference type="ARBA" id="ARBA00022448"/>
    </source>
</evidence>
<dbReference type="OrthoDB" id="1922221at2759"/>
<evidence type="ECO:0000256" key="3">
    <source>
        <dbReference type="ARBA" id="ARBA00022483"/>
    </source>
</evidence>
<dbReference type="PANTHER" id="PTHR12542">
    <property type="entry name" value="EXOCYST COMPLEX PROTEIN EXO70"/>
    <property type="match status" value="1"/>
</dbReference>
<dbReference type="SUPFAM" id="SSF74788">
    <property type="entry name" value="Cullin repeat-like"/>
    <property type="match status" value="1"/>
</dbReference>
<comment type="function">
    <text evidence="4">Component of the exocyst complex.</text>
</comment>
<dbReference type="InterPro" id="IPR004140">
    <property type="entry name" value="Exo70"/>
</dbReference>
<evidence type="ECO:0000313" key="7">
    <source>
        <dbReference type="Proteomes" id="UP000623129"/>
    </source>
</evidence>
<dbReference type="InterPro" id="IPR016159">
    <property type="entry name" value="Cullin_repeat-like_dom_sf"/>
</dbReference>
<comment type="similarity">
    <text evidence="1 4">Belongs to the EXO70 family.</text>
</comment>
<proteinExistence type="inferred from homology"/>
<dbReference type="Pfam" id="PF20669">
    <property type="entry name" value="Exo70_N"/>
    <property type="match status" value="1"/>
</dbReference>
<dbReference type="GO" id="GO:0000145">
    <property type="term" value="C:exocyst"/>
    <property type="evidence" value="ECO:0007669"/>
    <property type="project" value="InterPro"/>
</dbReference>
<accession>A0A833RKR2</accession>
<dbReference type="AlphaFoldDB" id="A0A833RKR2"/>
<dbReference type="Proteomes" id="UP000623129">
    <property type="component" value="Unassembled WGS sequence"/>
</dbReference>
<dbReference type="GO" id="GO:0006887">
    <property type="term" value="P:exocytosis"/>
    <property type="evidence" value="ECO:0007669"/>
    <property type="project" value="UniProtKB-KW"/>
</dbReference>
<dbReference type="PANTHER" id="PTHR12542:SF41">
    <property type="entry name" value="EXOCYST COMPLEX COMPONENT 7"/>
    <property type="match status" value="1"/>
</dbReference>
<reference evidence="6" key="1">
    <citation type="submission" date="2020-01" db="EMBL/GenBank/DDBJ databases">
        <title>Genome sequence of Kobresia littledalei, the first chromosome-level genome in the family Cyperaceae.</title>
        <authorList>
            <person name="Qu G."/>
        </authorList>
    </citation>
    <scope>NUCLEOTIDE SEQUENCE</scope>
    <source>
        <strain evidence="6">C.B.Clarke</strain>
        <tissue evidence="6">Leaf</tissue>
    </source>
</reference>
<evidence type="ECO:0000256" key="4">
    <source>
        <dbReference type="RuleBase" id="RU365026"/>
    </source>
</evidence>
<dbReference type="EMBL" id="SWLB01000007">
    <property type="protein sequence ID" value="KAF3336484.1"/>
    <property type="molecule type" value="Genomic_DNA"/>
</dbReference>
<keyword evidence="3 4" id="KW-0268">Exocytosis</keyword>
<name>A0A833RKR2_9POAL</name>
<organism evidence="6 7">
    <name type="scientific">Carex littledalei</name>
    <dbReference type="NCBI Taxonomy" id="544730"/>
    <lineage>
        <taxon>Eukaryota</taxon>
        <taxon>Viridiplantae</taxon>
        <taxon>Streptophyta</taxon>
        <taxon>Embryophyta</taxon>
        <taxon>Tracheophyta</taxon>
        <taxon>Spermatophyta</taxon>
        <taxon>Magnoliopsida</taxon>
        <taxon>Liliopsida</taxon>
        <taxon>Poales</taxon>
        <taxon>Cyperaceae</taxon>
        <taxon>Cyperoideae</taxon>
        <taxon>Cariceae</taxon>
        <taxon>Carex</taxon>
        <taxon>Carex subgen. Euthyceras</taxon>
    </lineage>
</organism>
<evidence type="ECO:0000256" key="1">
    <source>
        <dbReference type="ARBA" id="ARBA00006756"/>
    </source>
</evidence>
<dbReference type="Gene3D" id="1.20.1280.170">
    <property type="entry name" value="Exocyst complex component Exo70"/>
    <property type="match status" value="1"/>
</dbReference>
<dbReference type="InterPro" id="IPR046364">
    <property type="entry name" value="Exo70_C"/>
</dbReference>
<dbReference type="GO" id="GO:0015031">
    <property type="term" value="P:protein transport"/>
    <property type="evidence" value="ECO:0007669"/>
    <property type="project" value="UniProtKB-KW"/>
</dbReference>
<evidence type="ECO:0000259" key="5">
    <source>
        <dbReference type="Pfam" id="PF03081"/>
    </source>
</evidence>
<protein>
    <recommendedName>
        <fullName evidence="4">Exocyst subunit Exo70 family protein</fullName>
    </recommendedName>
</protein>
<keyword evidence="4" id="KW-0653">Protein transport</keyword>
<dbReference type="GO" id="GO:0005546">
    <property type="term" value="F:phosphatidylinositol-4,5-bisphosphate binding"/>
    <property type="evidence" value="ECO:0007669"/>
    <property type="project" value="InterPro"/>
</dbReference>
<dbReference type="Pfam" id="PF03081">
    <property type="entry name" value="Exo70_C"/>
    <property type="match status" value="1"/>
</dbReference>
<evidence type="ECO:0000313" key="6">
    <source>
        <dbReference type="EMBL" id="KAF3336484.1"/>
    </source>
</evidence>
<keyword evidence="2 4" id="KW-0813">Transport</keyword>